<feature type="chain" id="PRO_5028308199" evidence="4">
    <location>
        <begin position="22"/>
        <end position="161"/>
    </location>
</feature>
<dbReference type="PROSITE" id="PS50830">
    <property type="entry name" value="TNASE_3"/>
    <property type="match status" value="1"/>
</dbReference>
<dbReference type="PANTHER" id="PTHR12302">
    <property type="entry name" value="EBNA2 BINDING PROTEIN P100"/>
    <property type="match status" value="1"/>
</dbReference>
<keyword evidence="3" id="KW-0378">Hydrolase</keyword>
<evidence type="ECO:0000259" key="5">
    <source>
        <dbReference type="PROSITE" id="PS50830"/>
    </source>
</evidence>
<proteinExistence type="predicted"/>
<reference evidence="6" key="1">
    <citation type="journal article" date="2018" name="Genome Biol.">
        <title>SKESA: strategic k-mer extension for scrupulous assemblies.</title>
        <authorList>
            <person name="Souvorov A."/>
            <person name="Agarwala R."/>
            <person name="Lipman D.J."/>
        </authorList>
    </citation>
    <scope>NUCLEOTIDE SEQUENCE</scope>
    <source>
        <strain evidence="6">10-0026</strain>
    </source>
</reference>
<dbReference type="Gene3D" id="2.40.50.90">
    <property type="match status" value="1"/>
</dbReference>
<reference evidence="6" key="2">
    <citation type="submission" date="2018-07" db="EMBL/GenBank/DDBJ databases">
        <authorList>
            <consortium name="NCBI Pathogen Detection Project"/>
        </authorList>
    </citation>
    <scope>NUCLEOTIDE SEQUENCE</scope>
    <source>
        <strain evidence="6">10-0026</strain>
    </source>
</reference>
<accession>A0A733V809</accession>
<evidence type="ECO:0000313" key="6">
    <source>
        <dbReference type="EMBL" id="HAE6033913.1"/>
    </source>
</evidence>
<organism evidence="6">
    <name type="scientific">Salmonella enterica subsp. enterica serovar Braenderup</name>
    <dbReference type="NCBI Taxonomy" id="149391"/>
    <lineage>
        <taxon>Bacteria</taxon>
        <taxon>Pseudomonadati</taxon>
        <taxon>Pseudomonadota</taxon>
        <taxon>Gammaproteobacteria</taxon>
        <taxon>Enterobacterales</taxon>
        <taxon>Enterobacteriaceae</taxon>
        <taxon>Salmonella</taxon>
    </lineage>
</organism>
<dbReference type="GO" id="GO:0004519">
    <property type="term" value="F:endonuclease activity"/>
    <property type="evidence" value="ECO:0007669"/>
    <property type="project" value="UniProtKB-KW"/>
</dbReference>
<sequence length="161" mass="18393">MKCRSRLLVFLPLLFPALCLADFSGRVVRVVDGDTVQVLADGKMMKVRLNGIDAPESGQPFGQRSKQNLLKLAVQKQTVVIANNTDRYGRWLGTLMIDGIDINAEQVKAGMAWAYRYHGRASDETMLRLEEEARRHRIGLWSSSDPVEPWQWRRQKAERKP</sequence>
<dbReference type="GO" id="GO:0016787">
    <property type="term" value="F:hydrolase activity"/>
    <property type="evidence" value="ECO:0007669"/>
    <property type="project" value="UniProtKB-KW"/>
</dbReference>
<keyword evidence="4" id="KW-0732">Signal</keyword>
<dbReference type="InterPro" id="IPR002071">
    <property type="entry name" value="Thermonucl_AS"/>
</dbReference>
<evidence type="ECO:0000256" key="3">
    <source>
        <dbReference type="ARBA" id="ARBA00022801"/>
    </source>
</evidence>
<dbReference type="InterPro" id="IPR016071">
    <property type="entry name" value="Staphylococal_nuclease_OB-fold"/>
</dbReference>
<dbReference type="PROSITE" id="PS01123">
    <property type="entry name" value="TNASE_1"/>
    <property type="match status" value="1"/>
</dbReference>
<keyword evidence="1" id="KW-0540">Nuclease</keyword>
<feature type="domain" description="TNase-like" evidence="5">
    <location>
        <begin position="21"/>
        <end position="143"/>
    </location>
</feature>
<dbReference type="EMBL" id="DAASLQ010000082">
    <property type="protein sequence ID" value="HAE6033913.1"/>
    <property type="molecule type" value="Genomic_DNA"/>
</dbReference>
<dbReference type="SMART" id="SM00318">
    <property type="entry name" value="SNc"/>
    <property type="match status" value="1"/>
</dbReference>
<evidence type="ECO:0000256" key="1">
    <source>
        <dbReference type="ARBA" id="ARBA00022722"/>
    </source>
</evidence>
<comment type="caution">
    <text evidence="6">The sequence shown here is derived from an EMBL/GenBank/DDBJ whole genome shotgun (WGS) entry which is preliminary data.</text>
</comment>
<dbReference type="PANTHER" id="PTHR12302:SF3">
    <property type="entry name" value="SERINE_THREONINE-PROTEIN KINASE 31"/>
    <property type="match status" value="1"/>
</dbReference>
<dbReference type="SUPFAM" id="SSF50199">
    <property type="entry name" value="Staphylococcal nuclease"/>
    <property type="match status" value="1"/>
</dbReference>
<dbReference type="AlphaFoldDB" id="A0A733V809"/>
<keyword evidence="2" id="KW-0255">Endonuclease</keyword>
<evidence type="ECO:0000256" key="2">
    <source>
        <dbReference type="ARBA" id="ARBA00022759"/>
    </source>
</evidence>
<dbReference type="GO" id="GO:0003676">
    <property type="term" value="F:nucleic acid binding"/>
    <property type="evidence" value="ECO:0007669"/>
    <property type="project" value="InterPro"/>
</dbReference>
<name>A0A733V809_SALET</name>
<feature type="signal peptide" evidence="4">
    <location>
        <begin position="1"/>
        <end position="21"/>
    </location>
</feature>
<dbReference type="Pfam" id="PF00565">
    <property type="entry name" value="SNase"/>
    <property type="match status" value="1"/>
</dbReference>
<protein>
    <submittedName>
        <fullName evidence="6">Thermonuclease family protein</fullName>
    </submittedName>
</protein>
<evidence type="ECO:0000256" key="4">
    <source>
        <dbReference type="SAM" id="SignalP"/>
    </source>
</evidence>
<gene>
    <name evidence="6" type="ORF">G4I61_004120</name>
</gene>
<dbReference type="InterPro" id="IPR035437">
    <property type="entry name" value="SNase_OB-fold_sf"/>
</dbReference>